<feature type="compositionally biased region" description="Basic residues" evidence="1">
    <location>
        <begin position="95"/>
        <end position="106"/>
    </location>
</feature>
<protein>
    <submittedName>
        <fullName evidence="2">Uncharacterized protein</fullName>
    </submittedName>
</protein>
<proteinExistence type="predicted"/>
<dbReference type="AlphaFoldDB" id="A0AAV7MLQ4"/>
<evidence type="ECO:0000256" key="1">
    <source>
        <dbReference type="SAM" id="MobiDB-lite"/>
    </source>
</evidence>
<sequence length="106" mass="11638">MAAAAQNMACRLQEEEIGAVKTVNEASGEWFPQSCHRAVRPSGPETDTWSEEAGLAACRGGRLKRDSLDDRGMSQGLSQWRMPQNPGDTPEVKTRAARGCKQQHRV</sequence>
<gene>
    <name evidence="2" type="ORF">NDU88_001699</name>
</gene>
<evidence type="ECO:0000313" key="3">
    <source>
        <dbReference type="Proteomes" id="UP001066276"/>
    </source>
</evidence>
<feature type="region of interest" description="Disordered" evidence="1">
    <location>
        <begin position="64"/>
        <end position="106"/>
    </location>
</feature>
<accession>A0AAV7MLQ4</accession>
<evidence type="ECO:0000313" key="2">
    <source>
        <dbReference type="EMBL" id="KAJ1104287.1"/>
    </source>
</evidence>
<reference evidence="2" key="1">
    <citation type="journal article" date="2022" name="bioRxiv">
        <title>Sequencing and chromosome-scale assembly of the giantPleurodeles waltlgenome.</title>
        <authorList>
            <person name="Brown T."/>
            <person name="Elewa A."/>
            <person name="Iarovenko S."/>
            <person name="Subramanian E."/>
            <person name="Araus A.J."/>
            <person name="Petzold A."/>
            <person name="Susuki M."/>
            <person name="Suzuki K.-i.T."/>
            <person name="Hayashi T."/>
            <person name="Toyoda A."/>
            <person name="Oliveira C."/>
            <person name="Osipova E."/>
            <person name="Leigh N.D."/>
            <person name="Simon A."/>
            <person name="Yun M.H."/>
        </authorList>
    </citation>
    <scope>NUCLEOTIDE SEQUENCE</scope>
    <source>
        <strain evidence="2">20211129_DDA</strain>
        <tissue evidence="2">Liver</tissue>
    </source>
</reference>
<comment type="caution">
    <text evidence="2">The sequence shown here is derived from an EMBL/GenBank/DDBJ whole genome shotgun (WGS) entry which is preliminary data.</text>
</comment>
<name>A0AAV7MLQ4_PLEWA</name>
<dbReference type="Proteomes" id="UP001066276">
    <property type="component" value="Chromosome 9"/>
</dbReference>
<organism evidence="2 3">
    <name type="scientific">Pleurodeles waltl</name>
    <name type="common">Iberian ribbed newt</name>
    <dbReference type="NCBI Taxonomy" id="8319"/>
    <lineage>
        <taxon>Eukaryota</taxon>
        <taxon>Metazoa</taxon>
        <taxon>Chordata</taxon>
        <taxon>Craniata</taxon>
        <taxon>Vertebrata</taxon>
        <taxon>Euteleostomi</taxon>
        <taxon>Amphibia</taxon>
        <taxon>Batrachia</taxon>
        <taxon>Caudata</taxon>
        <taxon>Salamandroidea</taxon>
        <taxon>Salamandridae</taxon>
        <taxon>Pleurodelinae</taxon>
        <taxon>Pleurodeles</taxon>
    </lineage>
</organism>
<keyword evidence="3" id="KW-1185">Reference proteome</keyword>
<dbReference type="EMBL" id="JANPWB010000013">
    <property type="protein sequence ID" value="KAJ1104287.1"/>
    <property type="molecule type" value="Genomic_DNA"/>
</dbReference>